<dbReference type="EMBL" id="JBJLSN010000083">
    <property type="protein sequence ID" value="MFL7905519.1"/>
    <property type="molecule type" value="Genomic_DNA"/>
</dbReference>
<keyword evidence="4" id="KW-1185">Reference proteome</keyword>
<name>A0ABW8VGE4_9PROT</name>
<dbReference type="Proteomes" id="UP001628281">
    <property type="component" value="Unassembled WGS sequence"/>
</dbReference>
<sequence>MALNDYRVALVTGASSGIGAAATTALAEHGLTVHALARRADRLAALAEGHSVVPHALDATDDSAVAALLAGIEPDVVVLNAGTSKAGALHELSAADVDGQLALNVGAVLKTLQRVLPGLIARNRGHIVLIGSVAGVYPLAHSTLYAATKAAIHTAALSLRAELAKTRIRVTEILPGRVRTEIHGRSLGDPEEARRRLFDGFETLEPEDIAEAIVYAVGAPQRVNVGVIEISPTHQAYGGNIFAPSASQP</sequence>
<dbReference type="RefSeq" id="WP_145706564.1">
    <property type="nucleotide sequence ID" value="NZ_JBJLSN010000083.1"/>
</dbReference>
<keyword evidence="2 3" id="KW-0560">Oxidoreductase</keyword>
<accession>A0ABW8VGE4</accession>
<dbReference type="Pfam" id="PF00106">
    <property type="entry name" value="adh_short"/>
    <property type="match status" value="1"/>
</dbReference>
<protein>
    <submittedName>
        <fullName evidence="3">SDR family oxidoreductase</fullName>
        <ecNumber evidence="3">1.-.-.-</ecNumber>
    </submittedName>
</protein>
<dbReference type="SUPFAM" id="SSF51735">
    <property type="entry name" value="NAD(P)-binding Rossmann-fold domains"/>
    <property type="match status" value="1"/>
</dbReference>
<evidence type="ECO:0000313" key="3">
    <source>
        <dbReference type="EMBL" id="MFL7905519.1"/>
    </source>
</evidence>
<gene>
    <name evidence="3" type="ORF">ACJ41P_30640</name>
</gene>
<dbReference type="InterPro" id="IPR036291">
    <property type="entry name" value="NAD(P)-bd_dom_sf"/>
</dbReference>
<dbReference type="GO" id="GO:0016491">
    <property type="term" value="F:oxidoreductase activity"/>
    <property type="evidence" value="ECO:0007669"/>
    <property type="project" value="UniProtKB-KW"/>
</dbReference>
<reference evidence="3 4" key="1">
    <citation type="submission" date="2024-11" db="EMBL/GenBank/DDBJ databases">
        <title>Draft genome sequences of two bacteria associated to sugarcane roots in Colombia.</title>
        <authorList>
            <person name="Pardo-Diaz S."/>
            <person name="Masmela-Mendoza J."/>
            <person name="Delgadillo-Duran P."/>
            <person name="Bautista E.J."/>
            <person name="Rojas-Tapias D.F."/>
        </authorList>
    </citation>
    <scope>NUCLEOTIDE SEQUENCE [LARGE SCALE GENOMIC DNA]</scope>
    <source>
        <strain evidence="3 4">Ap18</strain>
    </source>
</reference>
<evidence type="ECO:0000256" key="2">
    <source>
        <dbReference type="ARBA" id="ARBA00023002"/>
    </source>
</evidence>
<dbReference type="PANTHER" id="PTHR42901">
    <property type="entry name" value="ALCOHOL DEHYDROGENASE"/>
    <property type="match status" value="1"/>
</dbReference>
<dbReference type="EC" id="1.-.-.-" evidence="3"/>
<organism evidence="3 4">
    <name type="scientific">Azospirillum argentinense</name>
    <dbReference type="NCBI Taxonomy" id="2970906"/>
    <lineage>
        <taxon>Bacteria</taxon>
        <taxon>Pseudomonadati</taxon>
        <taxon>Pseudomonadota</taxon>
        <taxon>Alphaproteobacteria</taxon>
        <taxon>Rhodospirillales</taxon>
        <taxon>Azospirillaceae</taxon>
        <taxon>Azospirillum</taxon>
    </lineage>
</organism>
<dbReference type="PANTHER" id="PTHR42901:SF1">
    <property type="entry name" value="ALCOHOL DEHYDROGENASE"/>
    <property type="match status" value="1"/>
</dbReference>
<dbReference type="InterPro" id="IPR002347">
    <property type="entry name" value="SDR_fam"/>
</dbReference>
<dbReference type="PRINTS" id="PR00081">
    <property type="entry name" value="GDHRDH"/>
</dbReference>
<evidence type="ECO:0000313" key="4">
    <source>
        <dbReference type="Proteomes" id="UP001628281"/>
    </source>
</evidence>
<evidence type="ECO:0000256" key="1">
    <source>
        <dbReference type="ARBA" id="ARBA00006484"/>
    </source>
</evidence>
<comment type="caution">
    <text evidence="3">The sequence shown here is derived from an EMBL/GenBank/DDBJ whole genome shotgun (WGS) entry which is preliminary data.</text>
</comment>
<proteinExistence type="inferred from homology"/>
<dbReference type="Gene3D" id="3.40.50.720">
    <property type="entry name" value="NAD(P)-binding Rossmann-like Domain"/>
    <property type="match status" value="1"/>
</dbReference>
<comment type="similarity">
    <text evidence="1">Belongs to the short-chain dehydrogenases/reductases (SDR) family.</text>
</comment>